<dbReference type="EMBL" id="CP035495">
    <property type="protein sequence ID" value="QAY64186.1"/>
    <property type="molecule type" value="Genomic_DNA"/>
</dbReference>
<feature type="transmembrane region" description="Helical" evidence="1">
    <location>
        <begin position="174"/>
        <end position="199"/>
    </location>
</feature>
<keyword evidence="1" id="KW-0472">Membrane</keyword>
<keyword evidence="1" id="KW-1133">Transmembrane helix</keyword>
<feature type="transmembrane region" description="Helical" evidence="1">
    <location>
        <begin position="211"/>
        <end position="233"/>
    </location>
</feature>
<dbReference type="Proteomes" id="UP000291758">
    <property type="component" value="Chromosome"/>
</dbReference>
<keyword evidence="1" id="KW-0812">Transmembrane</keyword>
<feature type="transmembrane region" description="Helical" evidence="1">
    <location>
        <begin position="137"/>
        <end position="154"/>
    </location>
</feature>
<protein>
    <submittedName>
        <fullName evidence="2">DUF2029 domain-containing protein</fullName>
    </submittedName>
</protein>
<feature type="transmembrane region" description="Helical" evidence="1">
    <location>
        <begin position="288"/>
        <end position="309"/>
    </location>
</feature>
<feature type="transmembrane region" description="Helical" evidence="1">
    <location>
        <begin position="372"/>
        <end position="392"/>
    </location>
</feature>
<gene>
    <name evidence="2" type="ORF">ET495_14255</name>
</gene>
<feature type="transmembrane region" description="Helical" evidence="1">
    <location>
        <begin position="321"/>
        <end position="338"/>
    </location>
</feature>
<evidence type="ECO:0000313" key="2">
    <source>
        <dbReference type="EMBL" id="QAY64186.1"/>
    </source>
</evidence>
<accession>A0A4P6EP07</accession>
<dbReference type="KEGG" id="xyl:ET495_14255"/>
<feature type="transmembrane region" description="Helical" evidence="1">
    <location>
        <begin position="29"/>
        <end position="47"/>
    </location>
</feature>
<sequence length="433" mass="45993">MTPCGRARTRHLRTRPLARRAQHRRPSAPVPWGIATAFVLAHAWIVLDGVSWSGEIFGDVSLYHWWAHQGFMIGRWPVLDYDWVYPAAALLPIAAPAAGTSGFLAYAVMWSAGVIALNGVALWMLARTPPRGRLAAWWWLLFLVALGPIWLGRLDGVAAPLILIALLQAARRPAVAAAVATLGAWIKIAPGAIVVALAATSRNLRTFVRQVAVPGAVVSAVVVGLALAGGAGARAWSVFGEQEARTLQAESVAATAFSVARLWNPAVRIEYNDVIFTYEVHGEAARQVASALDTVLPVAVVLIGLLAWAAARRRPDLSHDVLLLAAAATLLALIVFNKVGSPQFIAWLGPPVAAALALAGPGARHLWSPPALGMLGVGALTQILYPIAYGHFLRGDTWMVAVPAVRNLALVVLLAGAVWRLGQLALSRRPVAP</sequence>
<name>A0A4P6EP07_9MICO</name>
<organism evidence="2 3">
    <name type="scientific">Xylanimonas allomyrinae</name>
    <dbReference type="NCBI Taxonomy" id="2509459"/>
    <lineage>
        <taxon>Bacteria</taxon>
        <taxon>Bacillati</taxon>
        <taxon>Actinomycetota</taxon>
        <taxon>Actinomycetes</taxon>
        <taxon>Micrococcales</taxon>
        <taxon>Promicromonosporaceae</taxon>
        <taxon>Xylanimonas</taxon>
    </lineage>
</organism>
<keyword evidence="3" id="KW-1185">Reference proteome</keyword>
<reference evidence="2 3" key="1">
    <citation type="submission" date="2019-01" db="EMBL/GenBank/DDBJ databases">
        <title>Genome sequencing of strain 2JSPR-7.</title>
        <authorList>
            <person name="Heo J."/>
            <person name="Kim S.-J."/>
            <person name="Kim J.-S."/>
            <person name="Hong S.-B."/>
            <person name="Kwon S.-W."/>
        </authorList>
    </citation>
    <scope>NUCLEOTIDE SEQUENCE [LARGE SCALE GENOMIC DNA]</scope>
    <source>
        <strain evidence="2 3">2JSPR-7</strain>
    </source>
</reference>
<proteinExistence type="predicted"/>
<feature type="transmembrane region" description="Helical" evidence="1">
    <location>
        <begin position="103"/>
        <end position="125"/>
    </location>
</feature>
<feature type="transmembrane region" description="Helical" evidence="1">
    <location>
        <begin position="398"/>
        <end position="419"/>
    </location>
</feature>
<dbReference type="AlphaFoldDB" id="A0A4P6EP07"/>
<evidence type="ECO:0000313" key="3">
    <source>
        <dbReference type="Proteomes" id="UP000291758"/>
    </source>
</evidence>
<evidence type="ECO:0000256" key="1">
    <source>
        <dbReference type="SAM" id="Phobius"/>
    </source>
</evidence>
<dbReference type="OrthoDB" id="581198at2"/>